<dbReference type="GO" id="GO:0016020">
    <property type="term" value="C:membrane"/>
    <property type="evidence" value="ECO:0007669"/>
    <property type="project" value="UniProtKB-SubCell"/>
</dbReference>
<feature type="compositionally biased region" description="Polar residues" evidence="5">
    <location>
        <begin position="101"/>
        <end position="110"/>
    </location>
</feature>
<dbReference type="Pfam" id="PF05653">
    <property type="entry name" value="Mg_trans_NIPA"/>
    <property type="match status" value="1"/>
</dbReference>
<feature type="transmembrane region" description="Helical" evidence="6">
    <location>
        <begin position="359"/>
        <end position="379"/>
    </location>
</feature>
<feature type="compositionally biased region" description="Basic and acidic residues" evidence="5">
    <location>
        <begin position="52"/>
        <end position="66"/>
    </location>
</feature>
<feature type="region of interest" description="Disordered" evidence="5">
    <location>
        <begin position="98"/>
        <end position="134"/>
    </location>
</feature>
<dbReference type="AlphaFoldDB" id="A0A7S4P5V5"/>
<organism evidence="7">
    <name type="scientific">Guillardia theta</name>
    <name type="common">Cryptophyte</name>
    <name type="synonym">Cryptomonas phi</name>
    <dbReference type="NCBI Taxonomy" id="55529"/>
    <lineage>
        <taxon>Eukaryota</taxon>
        <taxon>Cryptophyceae</taxon>
        <taxon>Pyrenomonadales</taxon>
        <taxon>Geminigeraceae</taxon>
        <taxon>Guillardia</taxon>
    </lineage>
</organism>
<evidence type="ECO:0000256" key="3">
    <source>
        <dbReference type="ARBA" id="ARBA00022989"/>
    </source>
</evidence>
<feature type="region of interest" description="Disordered" evidence="5">
    <location>
        <begin position="52"/>
        <end position="83"/>
    </location>
</feature>
<evidence type="ECO:0000256" key="5">
    <source>
        <dbReference type="SAM" id="MobiDB-lite"/>
    </source>
</evidence>
<keyword evidence="2 6" id="KW-0812">Transmembrane</keyword>
<feature type="transmembrane region" description="Helical" evidence="6">
    <location>
        <begin position="320"/>
        <end position="339"/>
    </location>
</feature>
<feature type="region of interest" description="Disordered" evidence="5">
    <location>
        <begin position="519"/>
        <end position="561"/>
    </location>
</feature>
<evidence type="ECO:0000256" key="2">
    <source>
        <dbReference type="ARBA" id="ARBA00022692"/>
    </source>
</evidence>
<dbReference type="PANTHER" id="PTHR12570">
    <property type="match status" value="1"/>
</dbReference>
<sequence length="752" mass="82128">MTEPAITNTTSTSSSGGCNECYLYGVLLALLGSTLEALGLSLWKLHHIRKEKAERERMTEKKESLKRLQNSGEQATNAMTTHPATSEIEDHDLAAEPAHSYTPSHSVNSENGDERQDEVSNGSKDPKNVSPASGHDFVKNEIAEIHASSGPLEDSAHVEEIPRLSGTWPCCCCPASLLQEVPWTWLLGFCIFAIGNLFDFLALGISKQSVVTLVGSWALVVNTLTAKFILREHTSKKDYMSSLIIICGILLTVFGSEKNQIDWSIEILVNQYKKTNVKVMLCILASLIGACFIIMRMDYVKRRNEARSKNEAIERPSTRIGAVYCIVASFVADFTVLFGKAFSGLIIPSITGSNQFTDPFVAVIIVVFCISLPSQLFLINKSLSVNDALYHIPNFYVFWNVGSIITGAIFYEEMVNFSVQNWVMFILGVLILFVGVIFTNLSAKEKAEEETRKAAYLAEMQRDLVPVPEGDVQNSSDAVKESIADLQEGPSTSISLPEEEIFNRQSAGGTPMSISIQVEPHDRAKGGDRDSTSSEASGIRSWKLTPKLTPSSGSTSPAVGPAEMRMAVAGLQEGGDRKLNQWQPPQEALEASLATPSDEVSPDPSEVEEGRNVQVEEELVGPRGAGVRQVVQGESEIVREEGGHSPVMDPSDVTLDIEQDGNDRSRPDVQLHEPISGLQVDVSDSLTPLSSGGFTVRDLSPQGSFASPVPLLRLPSEEPKTVLQQPSPFARKIHFFNGNSPQARQARRGYLE</sequence>
<dbReference type="GO" id="GO:0015095">
    <property type="term" value="F:magnesium ion transmembrane transporter activity"/>
    <property type="evidence" value="ECO:0007669"/>
    <property type="project" value="InterPro"/>
</dbReference>
<dbReference type="SUPFAM" id="SSF103481">
    <property type="entry name" value="Multidrug resistance efflux transporter EmrE"/>
    <property type="match status" value="1"/>
</dbReference>
<protein>
    <submittedName>
        <fullName evidence="7">Uncharacterized protein</fullName>
    </submittedName>
</protein>
<feature type="transmembrane region" description="Helical" evidence="6">
    <location>
        <begin position="185"/>
        <end position="205"/>
    </location>
</feature>
<comment type="subcellular location">
    <subcellularLocation>
        <location evidence="1">Membrane</location>
        <topology evidence="1">Multi-pass membrane protein</topology>
    </subcellularLocation>
</comment>
<dbReference type="EMBL" id="HBKN01037697">
    <property type="protein sequence ID" value="CAE2324752.1"/>
    <property type="molecule type" value="Transcribed_RNA"/>
</dbReference>
<proteinExistence type="predicted"/>
<gene>
    <name evidence="7" type="ORF">GTHE00462_LOCUS29539</name>
</gene>
<feature type="transmembrane region" description="Helical" evidence="6">
    <location>
        <begin position="276"/>
        <end position="299"/>
    </location>
</feature>
<feature type="region of interest" description="Disordered" evidence="5">
    <location>
        <begin position="590"/>
        <end position="611"/>
    </location>
</feature>
<dbReference type="InterPro" id="IPR037185">
    <property type="entry name" value="EmrE-like"/>
</dbReference>
<feature type="transmembrane region" description="Helical" evidence="6">
    <location>
        <begin position="239"/>
        <end position="256"/>
    </location>
</feature>
<feature type="transmembrane region" description="Helical" evidence="6">
    <location>
        <begin position="422"/>
        <end position="443"/>
    </location>
</feature>
<feature type="compositionally biased region" description="Polar residues" evidence="5">
    <location>
        <begin position="548"/>
        <end position="557"/>
    </location>
</feature>
<dbReference type="OMA" id="IWSSHKH"/>
<accession>A0A7S4P5V5</accession>
<dbReference type="InterPro" id="IPR008521">
    <property type="entry name" value="Mg_trans_NIPA"/>
</dbReference>
<feature type="region of interest" description="Disordered" evidence="5">
    <location>
        <begin position="733"/>
        <end position="752"/>
    </location>
</feature>
<dbReference type="PANTHER" id="PTHR12570:SF9">
    <property type="entry name" value="MAGNESIUM TRANSPORTER NIPA8-RELATED"/>
    <property type="match status" value="1"/>
</dbReference>
<evidence type="ECO:0000313" key="7">
    <source>
        <dbReference type="EMBL" id="CAE2324752.1"/>
    </source>
</evidence>
<feature type="region of interest" description="Disordered" evidence="5">
    <location>
        <begin position="640"/>
        <end position="669"/>
    </location>
</feature>
<feature type="compositionally biased region" description="Polar residues" evidence="5">
    <location>
        <begin position="67"/>
        <end position="83"/>
    </location>
</feature>
<feature type="transmembrane region" description="Helical" evidence="6">
    <location>
        <begin position="22"/>
        <end position="43"/>
    </location>
</feature>
<evidence type="ECO:0000256" key="4">
    <source>
        <dbReference type="ARBA" id="ARBA00023136"/>
    </source>
</evidence>
<name>A0A7S4P5V5_GUITH</name>
<keyword evidence="4 6" id="KW-0472">Membrane</keyword>
<feature type="compositionally biased region" description="Basic and acidic residues" evidence="5">
    <location>
        <begin position="519"/>
        <end position="532"/>
    </location>
</feature>
<keyword evidence="3 6" id="KW-1133">Transmembrane helix</keyword>
<reference evidence="7" key="1">
    <citation type="submission" date="2021-01" db="EMBL/GenBank/DDBJ databases">
        <authorList>
            <person name="Corre E."/>
            <person name="Pelletier E."/>
            <person name="Niang G."/>
            <person name="Scheremetjew M."/>
            <person name="Finn R."/>
            <person name="Kale V."/>
            <person name="Holt S."/>
            <person name="Cochrane G."/>
            <person name="Meng A."/>
            <person name="Brown T."/>
            <person name="Cohen L."/>
        </authorList>
    </citation>
    <scope>NUCLEOTIDE SEQUENCE</scope>
    <source>
        <strain evidence="7">CCMP 2712</strain>
    </source>
</reference>
<evidence type="ECO:0000256" key="6">
    <source>
        <dbReference type="SAM" id="Phobius"/>
    </source>
</evidence>
<evidence type="ECO:0000256" key="1">
    <source>
        <dbReference type="ARBA" id="ARBA00004141"/>
    </source>
</evidence>
<feature type="transmembrane region" description="Helical" evidence="6">
    <location>
        <begin position="391"/>
        <end position="410"/>
    </location>
</feature>